<proteinExistence type="inferred from homology"/>
<dbReference type="SUPFAM" id="SSF52021">
    <property type="entry name" value="Carbamoyl phosphate synthetase, small subunit N-terminal domain"/>
    <property type="match status" value="1"/>
</dbReference>
<dbReference type="SMART" id="SM01097">
    <property type="entry name" value="CPSase_sm_chain"/>
    <property type="match status" value="1"/>
</dbReference>
<gene>
    <name evidence="11" type="ORF">ASZ90_019666</name>
</gene>
<dbReference type="GO" id="GO:0006207">
    <property type="term" value="P:'de novo' pyrimidine nucleobase biosynthetic process"/>
    <property type="evidence" value="ECO:0007669"/>
    <property type="project" value="InterPro"/>
</dbReference>
<protein>
    <recommendedName>
        <fullName evidence="3">carbamoyl-phosphate synthase (glutamine-hydrolyzing)</fullName>
        <ecNumber evidence="3">6.3.5.5</ecNumber>
    </recommendedName>
    <alternativeName>
        <fullName evidence="8">Arginine-specific carbamoyl phosphate synthetase, glutamine chain</fullName>
    </alternativeName>
</protein>
<evidence type="ECO:0000256" key="4">
    <source>
        <dbReference type="ARBA" id="ARBA00022598"/>
    </source>
</evidence>
<dbReference type="PRINTS" id="PR00099">
    <property type="entry name" value="CPSGATASE"/>
</dbReference>
<dbReference type="GO" id="GO:0006541">
    <property type="term" value="P:glutamine metabolic process"/>
    <property type="evidence" value="ECO:0007669"/>
    <property type="project" value="InterPro"/>
</dbReference>
<evidence type="ECO:0000256" key="5">
    <source>
        <dbReference type="ARBA" id="ARBA00022741"/>
    </source>
</evidence>
<dbReference type="Gene3D" id="3.40.50.880">
    <property type="match status" value="1"/>
</dbReference>
<dbReference type="PROSITE" id="PS51273">
    <property type="entry name" value="GATASE_TYPE_1"/>
    <property type="match status" value="1"/>
</dbReference>
<dbReference type="Pfam" id="PF00117">
    <property type="entry name" value="GATase"/>
    <property type="match status" value="1"/>
</dbReference>
<evidence type="ECO:0000256" key="8">
    <source>
        <dbReference type="ARBA" id="ARBA00044340"/>
    </source>
</evidence>
<keyword evidence="5" id="KW-0547">Nucleotide-binding</keyword>
<evidence type="ECO:0000256" key="7">
    <source>
        <dbReference type="ARBA" id="ARBA00022962"/>
    </source>
</evidence>
<keyword evidence="7" id="KW-0315">Glutamine amidotransferase</keyword>
<evidence type="ECO:0000256" key="3">
    <source>
        <dbReference type="ARBA" id="ARBA00012738"/>
    </source>
</evidence>
<dbReference type="GO" id="GO:0005524">
    <property type="term" value="F:ATP binding"/>
    <property type="evidence" value="ECO:0007669"/>
    <property type="project" value="UniProtKB-KW"/>
</dbReference>
<feature type="domain" description="Carbamoyl-phosphate synthase small subunit N-terminal" evidence="10">
    <location>
        <begin position="1"/>
        <end position="131"/>
    </location>
</feature>
<dbReference type="NCBIfam" id="NF009475">
    <property type="entry name" value="PRK12838.1"/>
    <property type="match status" value="1"/>
</dbReference>
<dbReference type="InterPro" id="IPR006274">
    <property type="entry name" value="CarbamoylP_synth_ssu"/>
</dbReference>
<dbReference type="Gene3D" id="3.50.30.20">
    <property type="entry name" value="Carbamoyl-phosphate synthase small subunit, N-terminal domain"/>
    <property type="match status" value="1"/>
</dbReference>
<evidence type="ECO:0000256" key="9">
    <source>
        <dbReference type="ARBA" id="ARBA00048816"/>
    </source>
</evidence>
<dbReference type="Pfam" id="PF00988">
    <property type="entry name" value="CPSase_sm_chain"/>
    <property type="match status" value="1"/>
</dbReference>
<dbReference type="SUPFAM" id="SSF52317">
    <property type="entry name" value="Class I glutamine amidotransferase-like"/>
    <property type="match status" value="1"/>
</dbReference>
<keyword evidence="4 11" id="KW-0436">Ligase</keyword>
<evidence type="ECO:0000256" key="2">
    <source>
        <dbReference type="ARBA" id="ARBA00007800"/>
    </source>
</evidence>
<evidence type="ECO:0000256" key="6">
    <source>
        <dbReference type="ARBA" id="ARBA00022840"/>
    </source>
</evidence>
<dbReference type="PANTHER" id="PTHR43418:SF7">
    <property type="entry name" value="CARBAMOYL-PHOSPHATE SYNTHASE SMALL CHAIN"/>
    <property type="match status" value="1"/>
</dbReference>
<comment type="catalytic activity">
    <reaction evidence="9">
        <text>hydrogencarbonate + L-glutamine + 2 ATP + H2O = carbamoyl phosphate + L-glutamate + 2 ADP + phosphate + 2 H(+)</text>
        <dbReference type="Rhea" id="RHEA:18633"/>
        <dbReference type="ChEBI" id="CHEBI:15377"/>
        <dbReference type="ChEBI" id="CHEBI:15378"/>
        <dbReference type="ChEBI" id="CHEBI:17544"/>
        <dbReference type="ChEBI" id="CHEBI:29985"/>
        <dbReference type="ChEBI" id="CHEBI:30616"/>
        <dbReference type="ChEBI" id="CHEBI:43474"/>
        <dbReference type="ChEBI" id="CHEBI:58228"/>
        <dbReference type="ChEBI" id="CHEBI:58359"/>
        <dbReference type="ChEBI" id="CHEBI:456216"/>
        <dbReference type="EC" id="6.3.5.5"/>
    </reaction>
</comment>
<dbReference type="GO" id="GO:0004088">
    <property type="term" value="F:carbamoyl-phosphate synthase (glutamine-hydrolyzing) activity"/>
    <property type="evidence" value="ECO:0007669"/>
    <property type="project" value="UniProtKB-EC"/>
</dbReference>
<sequence>MKGYLVLENGRVFPGKLLNDCCMAGGEVVFSTAMISYQDIITDPSYYGQIVVLTYPLVGNVGFNEKSFASRSAMVKGLVLREATDFPSHYEMETDLITFLNKSEIPVLTEVDTRALTRELRSNGTMGGVITDNLVSLERLIQKAKKEARDISGDVVRFVTRKNIMSFGSGDKRIVMIDLGSKRGAIDSLTGRGCQVIAVPATTTASEIIELQPDGVFLSDGPGDPQVLQYAVDACQALLGKVPIFGIGLGHQILALSLGARSRRLRYGHRGTNHPVKDVSNGRVYITTQNHGFAIDEESLADHGWEVTLRSLNDYSVEGIRHREYRAFSVQFDPEGFSGYSETGFFYDDFVSML</sequence>
<accession>A0A0W8E2Q4</accession>
<dbReference type="InterPro" id="IPR050472">
    <property type="entry name" value="Anth_synth/Amidotransfase"/>
</dbReference>
<dbReference type="InterPro" id="IPR029062">
    <property type="entry name" value="Class_I_gatase-like"/>
</dbReference>
<dbReference type="InterPro" id="IPR002474">
    <property type="entry name" value="CarbamoylP_synth_ssu_N"/>
</dbReference>
<name>A0A0W8E2Q4_9ZZZZ</name>
<dbReference type="HAMAP" id="MF_01209">
    <property type="entry name" value="CPSase_S_chain"/>
    <property type="match status" value="1"/>
</dbReference>
<dbReference type="CDD" id="cd01744">
    <property type="entry name" value="GATase1_CPSase"/>
    <property type="match status" value="1"/>
</dbReference>
<comment type="similarity">
    <text evidence="2">Belongs to the CarA family.</text>
</comment>
<evidence type="ECO:0000259" key="10">
    <source>
        <dbReference type="SMART" id="SM01097"/>
    </source>
</evidence>
<comment type="caution">
    <text evidence="11">The sequence shown here is derived from an EMBL/GenBank/DDBJ whole genome shotgun (WGS) entry which is preliminary data.</text>
</comment>
<dbReference type="InterPro" id="IPR017926">
    <property type="entry name" value="GATASE"/>
</dbReference>
<dbReference type="PANTHER" id="PTHR43418">
    <property type="entry name" value="MULTIFUNCTIONAL TRYPTOPHAN BIOSYNTHESIS PROTEIN-RELATED"/>
    <property type="match status" value="1"/>
</dbReference>
<dbReference type="EC" id="6.3.5.5" evidence="3"/>
<evidence type="ECO:0000313" key="11">
    <source>
        <dbReference type="EMBL" id="KUG02959.1"/>
    </source>
</evidence>
<evidence type="ECO:0000256" key="1">
    <source>
        <dbReference type="ARBA" id="ARBA00005077"/>
    </source>
</evidence>
<organism evidence="11">
    <name type="scientific">hydrocarbon metagenome</name>
    <dbReference type="NCBI Taxonomy" id="938273"/>
    <lineage>
        <taxon>unclassified sequences</taxon>
        <taxon>metagenomes</taxon>
        <taxon>ecological metagenomes</taxon>
    </lineage>
</organism>
<reference evidence="11" key="1">
    <citation type="journal article" date="2015" name="Proc. Natl. Acad. Sci. U.S.A.">
        <title>Networks of energetic and metabolic interactions define dynamics in microbial communities.</title>
        <authorList>
            <person name="Embree M."/>
            <person name="Liu J.K."/>
            <person name="Al-Bassam M.M."/>
            <person name="Zengler K."/>
        </authorList>
    </citation>
    <scope>NUCLEOTIDE SEQUENCE</scope>
</reference>
<dbReference type="NCBIfam" id="TIGR01368">
    <property type="entry name" value="CPSaseIIsmall"/>
    <property type="match status" value="1"/>
</dbReference>
<dbReference type="InterPro" id="IPR035686">
    <property type="entry name" value="CPSase_GATase1"/>
</dbReference>
<keyword evidence="6" id="KW-0067">ATP-binding</keyword>
<comment type="pathway">
    <text evidence="1">Amino-acid biosynthesis; L-arginine biosynthesis; carbamoyl phosphate from bicarbonate: step 1/1.</text>
</comment>
<dbReference type="InterPro" id="IPR036480">
    <property type="entry name" value="CarbP_synth_ssu_N_sf"/>
</dbReference>
<dbReference type="EMBL" id="LNQE01001900">
    <property type="protein sequence ID" value="KUG02959.1"/>
    <property type="molecule type" value="Genomic_DNA"/>
</dbReference>
<dbReference type="PRINTS" id="PR00096">
    <property type="entry name" value="GATASE"/>
</dbReference>
<dbReference type="AlphaFoldDB" id="A0A0W8E2Q4"/>